<dbReference type="InterPro" id="IPR000253">
    <property type="entry name" value="FHA_dom"/>
</dbReference>
<name>B7B9X5_9BACT</name>
<organism evidence="2 3">
    <name type="scientific">Parabacteroides johnsonii DSM 18315</name>
    <dbReference type="NCBI Taxonomy" id="537006"/>
    <lineage>
        <taxon>Bacteria</taxon>
        <taxon>Pseudomonadati</taxon>
        <taxon>Bacteroidota</taxon>
        <taxon>Bacteroidia</taxon>
        <taxon>Bacteroidales</taxon>
        <taxon>Tannerellaceae</taxon>
        <taxon>Parabacteroides</taxon>
    </lineage>
</organism>
<proteinExistence type="predicted"/>
<dbReference type="STRING" id="537006.PRABACTJOHN_01830"/>
<reference evidence="2 3" key="2">
    <citation type="submission" date="2008-10" db="EMBL/GenBank/DDBJ databases">
        <authorList>
            <person name="Fulton L."/>
            <person name="Clifton S."/>
            <person name="Fulton B."/>
            <person name="Xu J."/>
            <person name="Minx P."/>
            <person name="Pepin K.H."/>
            <person name="Johnson M."/>
            <person name="Bhonagiri V."/>
            <person name="Nash W.E."/>
            <person name="Mardis E.R."/>
            <person name="Wilson R.K."/>
        </authorList>
    </citation>
    <scope>NUCLEOTIDE SEQUENCE [LARGE SCALE GENOMIC DNA]</scope>
    <source>
        <strain evidence="2 3">DSM 18315</strain>
    </source>
</reference>
<dbReference type="CDD" id="cd00060">
    <property type="entry name" value="FHA"/>
    <property type="match status" value="1"/>
</dbReference>
<protein>
    <recommendedName>
        <fullName evidence="1">FHA domain-containing protein</fullName>
    </recommendedName>
</protein>
<dbReference type="EMBL" id="ABYH01000206">
    <property type="protein sequence ID" value="EEC96770.1"/>
    <property type="molecule type" value="Genomic_DNA"/>
</dbReference>
<reference evidence="2 3" key="1">
    <citation type="submission" date="2008-10" db="EMBL/GenBank/DDBJ databases">
        <title>Draft genome sequence of Parabacteroides johnsonii (DSM 18315).</title>
        <authorList>
            <person name="Sudarsanam P."/>
            <person name="Ley R."/>
            <person name="Guruge J."/>
            <person name="Turnbaugh P.J."/>
            <person name="Mahowald M."/>
            <person name="Liep D."/>
            <person name="Gordon J."/>
        </authorList>
    </citation>
    <scope>NUCLEOTIDE SEQUENCE [LARGE SCALE GENOMIC DNA]</scope>
    <source>
        <strain evidence="2 3">DSM 18315</strain>
    </source>
</reference>
<dbReference type="AlphaFoldDB" id="B7B9X5"/>
<dbReference type="Proteomes" id="UP000005510">
    <property type="component" value="Unassembled WGS sequence"/>
</dbReference>
<comment type="caution">
    <text evidence="2">The sequence shown here is derived from an EMBL/GenBank/DDBJ whole genome shotgun (WGS) entry which is preliminary data.</text>
</comment>
<dbReference type="Gene3D" id="2.60.200.20">
    <property type="match status" value="1"/>
</dbReference>
<sequence>MIPNANEEAVTSPLVFSGEEIILNRDNTDEGNMTITSKEQAVLTYENKKWYLQDRSEQKTTFVYTTEKIELKPGDIIVLGNRRFEFDE</sequence>
<evidence type="ECO:0000313" key="3">
    <source>
        <dbReference type="Proteomes" id="UP000005510"/>
    </source>
</evidence>
<dbReference type="SUPFAM" id="SSF49879">
    <property type="entry name" value="SMAD/FHA domain"/>
    <property type="match status" value="1"/>
</dbReference>
<dbReference type="InterPro" id="IPR008984">
    <property type="entry name" value="SMAD_FHA_dom_sf"/>
</dbReference>
<evidence type="ECO:0000259" key="1">
    <source>
        <dbReference type="Pfam" id="PF00498"/>
    </source>
</evidence>
<feature type="domain" description="FHA" evidence="1">
    <location>
        <begin position="37"/>
        <end position="80"/>
    </location>
</feature>
<dbReference type="HOGENOM" id="CLU_2466219_0_0_10"/>
<evidence type="ECO:0000313" key="2">
    <source>
        <dbReference type="EMBL" id="EEC96770.1"/>
    </source>
</evidence>
<gene>
    <name evidence="2" type="ORF">PRABACTJOHN_01830</name>
</gene>
<dbReference type="Pfam" id="PF00498">
    <property type="entry name" value="FHA"/>
    <property type="match status" value="1"/>
</dbReference>
<accession>B7B9X5</accession>